<dbReference type="AlphaFoldDB" id="A0A8T0D219"/>
<dbReference type="EMBL" id="JTDF01021696">
    <property type="protein sequence ID" value="KAF8561506.1"/>
    <property type="molecule type" value="Genomic_DNA"/>
</dbReference>
<organism evidence="2 3">
    <name type="scientific">Paragonimus westermani</name>
    <dbReference type="NCBI Taxonomy" id="34504"/>
    <lineage>
        <taxon>Eukaryota</taxon>
        <taxon>Metazoa</taxon>
        <taxon>Spiralia</taxon>
        <taxon>Lophotrochozoa</taxon>
        <taxon>Platyhelminthes</taxon>
        <taxon>Trematoda</taxon>
        <taxon>Digenea</taxon>
        <taxon>Plagiorchiida</taxon>
        <taxon>Troglotremata</taxon>
        <taxon>Troglotrematidae</taxon>
        <taxon>Paragonimus</taxon>
    </lineage>
</organism>
<evidence type="ECO:0000313" key="3">
    <source>
        <dbReference type="Proteomes" id="UP000699462"/>
    </source>
</evidence>
<accession>A0A8T0D219</accession>
<comment type="caution">
    <text evidence="2">The sequence shown here is derived from an EMBL/GenBank/DDBJ whole genome shotgun (WGS) entry which is preliminary data.</text>
</comment>
<gene>
    <name evidence="2" type="ORF">P879_02497</name>
</gene>
<evidence type="ECO:0000256" key="1">
    <source>
        <dbReference type="SAM" id="MobiDB-lite"/>
    </source>
</evidence>
<protein>
    <submittedName>
        <fullName evidence="2">Uncharacterized protein</fullName>
    </submittedName>
</protein>
<feature type="compositionally biased region" description="Low complexity" evidence="1">
    <location>
        <begin position="335"/>
        <end position="351"/>
    </location>
</feature>
<reference evidence="2 3" key="1">
    <citation type="submission" date="2019-07" db="EMBL/GenBank/DDBJ databases">
        <title>Annotation for the trematode Paragonimus westermani.</title>
        <authorList>
            <person name="Choi Y.-J."/>
        </authorList>
    </citation>
    <scope>NUCLEOTIDE SEQUENCE [LARGE SCALE GENOMIC DNA]</scope>
    <source>
        <strain evidence="2">180907_Pwestermani</strain>
    </source>
</reference>
<proteinExistence type="predicted"/>
<feature type="compositionally biased region" description="Polar residues" evidence="1">
    <location>
        <begin position="172"/>
        <end position="208"/>
    </location>
</feature>
<evidence type="ECO:0000313" key="2">
    <source>
        <dbReference type="EMBL" id="KAF8561506.1"/>
    </source>
</evidence>
<sequence>MAEVTTRETEFDVCEDLEQPSCLMKLRQEMEQKQTLEEDTYSRAGRSSELVRRRSSANTRRASIRRTSMREKKMTSWKEAKQEAEMLGLSPVTVGLDAAAGINDAKALTTLNEMTAHQTHVVSPAKMNIANSSGSPDPTSQTDHTALDKLSEQTTFMSSGNLFKRTGNSLRLTNHSSVNSSANKQIRSSSGATSPQTASSPSRVQESRPTCAEKLTSDGEELASINRGFLDPEHKYSHRPTDAVSPQPKKSPFNPISQVCPNQAPIGAVEMHTLTNPCLVSGSHVQASEQTSNHIGDSDTTNSLLSTSAHSEPLIVCSLPQSSRRPSGSTNCRQSAGSSSSSASESDYKSSGLPTYRARFPPPPAQVIDSRTNSTRKQNSSCSPATDMKQKSTHPVIHSTNSLPRKTSMELIEHDSHQRSSGKCCTLI</sequence>
<keyword evidence="3" id="KW-1185">Reference proteome</keyword>
<feature type="region of interest" description="Disordered" evidence="1">
    <location>
        <begin position="319"/>
        <end position="405"/>
    </location>
</feature>
<feature type="region of interest" description="Disordered" evidence="1">
    <location>
        <begin position="33"/>
        <end position="76"/>
    </location>
</feature>
<feature type="compositionally biased region" description="Polar residues" evidence="1">
    <location>
        <begin position="369"/>
        <end position="384"/>
    </location>
</feature>
<feature type="region of interest" description="Disordered" evidence="1">
    <location>
        <begin position="172"/>
        <end position="254"/>
    </location>
</feature>
<feature type="compositionally biased region" description="Basic and acidic residues" evidence="1">
    <location>
        <begin position="230"/>
        <end position="241"/>
    </location>
</feature>
<feature type="compositionally biased region" description="Polar residues" evidence="1">
    <location>
        <begin position="319"/>
        <end position="334"/>
    </location>
</feature>
<dbReference type="Proteomes" id="UP000699462">
    <property type="component" value="Unassembled WGS sequence"/>
</dbReference>
<name>A0A8T0D219_9TREM</name>
<dbReference type="OrthoDB" id="6277330at2759"/>